<protein>
    <submittedName>
        <fullName evidence="2">Uncharacterized protein</fullName>
    </submittedName>
</protein>
<organism evidence="2">
    <name type="scientific">marine sediment metagenome</name>
    <dbReference type="NCBI Taxonomy" id="412755"/>
    <lineage>
        <taxon>unclassified sequences</taxon>
        <taxon>metagenomes</taxon>
        <taxon>ecological metagenomes</taxon>
    </lineage>
</organism>
<proteinExistence type="predicted"/>
<sequence>MAKRKRKKRKVGLTPFTWGLPKKAKSQKIDFNLSDLTVTLKIAAVICVVAGIVI</sequence>
<keyword evidence="1" id="KW-0472">Membrane</keyword>
<gene>
    <name evidence="2" type="ORF">S03H2_65214</name>
</gene>
<dbReference type="AlphaFoldDB" id="X1JUC8"/>
<accession>X1JUC8</accession>
<keyword evidence="1" id="KW-1133">Transmembrane helix</keyword>
<feature type="non-terminal residue" evidence="2">
    <location>
        <position position="54"/>
    </location>
</feature>
<evidence type="ECO:0000313" key="2">
    <source>
        <dbReference type="EMBL" id="GAH84985.1"/>
    </source>
</evidence>
<reference evidence="2" key="1">
    <citation type="journal article" date="2014" name="Front. Microbiol.">
        <title>High frequency of phylogenetically diverse reductive dehalogenase-homologous genes in deep subseafloor sedimentary metagenomes.</title>
        <authorList>
            <person name="Kawai M."/>
            <person name="Futagami T."/>
            <person name="Toyoda A."/>
            <person name="Takaki Y."/>
            <person name="Nishi S."/>
            <person name="Hori S."/>
            <person name="Arai W."/>
            <person name="Tsubouchi T."/>
            <person name="Morono Y."/>
            <person name="Uchiyama I."/>
            <person name="Ito T."/>
            <person name="Fujiyama A."/>
            <person name="Inagaki F."/>
            <person name="Takami H."/>
        </authorList>
    </citation>
    <scope>NUCLEOTIDE SEQUENCE</scope>
    <source>
        <strain evidence="2">Expedition CK06-06</strain>
    </source>
</reference>
<keyword evidence="1" id="KW-0812">Transmembrane</keyword>
<comment type="caution">
    <text evidence="2">The sequence shown here is derived from an EMBL/GenBank/DDBJ whole genome shotgun (WGS) entry which is preliminary data.</text>
</comment>
<dbReference type="EMBL" id="BARU01042445">
    <property type="protein sequence ID" value="GAH84985.1"/>
    <property type="molecule type" value="Genomic_DNA"/>
</dbReference>
<feature type="transmembrane region" description="Helical" evidence="1">
    <location>
        <begin position="33"/>
        <end position="53"/>
    </location>
</feature>
<evidence type="ECO:0000256" key="1">
    <source>
        <dbReference type="SAM" id="Phobius"/>
    </source>
</evidence>
<name>X1JUC8_9ZZZZ</name>